<dbReference type="EnsemblPlants" id="Pp3c5_4700V3.1">
    <property type="protein sequence ID" value="PAC:32955950.CDS.1"/>
    <property type="gene ID" value="Pp3c5_4700"/>
</dbReference>
<reference evidence="2" key="3">
    <citation type="submission" date="2020-12" db="UniProtKB">
        <authorList>
            <consortium name="EnsemblPlants"/>
        </authorList>
    </citation>
    <scope>IDENTIFICATION</scope>
</reference>
<evidence type="ECO:0000313" key="1">
    <source>
        <dbReference type="EMBL" id="PNR53576.1"/>
    </source>
</evidence>
<organism evidence="1">
    <name type="scientific">Physcomitrium patens</name>
    <name type="common">Spreading-leaved earth moss</name>
    <name type="synonym">Physcomitrella patens</name>
    <dbReference type="NCBI Taxonomy" id="3218"/>
    <lineage>
        <taxon>Eukaryota</taxon>
        <taxon>Viridiplantae</taxon>
        <taxon>Streptophyta</taxon>
        <taxon>Embryophyta</taxon>
        <taxon>Bryophyta</taxon>
        <taxon>Bryophytina</taxon>
        <taxon>Bryopsida</taxon>
        <taxon>Funariidae</taxon>
        <taxon>Funariales</taxon>
        <taxon>Funariaceae</taxon>
        <taxon>Physcomitrium</taxon>
    </lineage>
</organism>
<dbReference type="EMBL" id="ABEU02000005">
    <property type="protein sequence ID" value="PNR53576.1"/>
    <property type="molecule type" value="Genomic_DNA"/>
</dbReference>
<keyword evidence="3" id="KW-1185">Reference proteome</keyword>
<accession>A0A2K1KIG1</accession>
<dbReference type="Proteomes" id="UP000006727">
    <property type="component" value="Chromosome 5"/>
</dbReference>
<reference evidence="1 3" key="2">
    <citation type="journal article" date="2018" name="Plant J.">
        <title>The Physcomitrella patens chromosome-scale assembly reveals moss genome structure and evolution.</title>
        <authorList>
            <person name="Lang D."/>
            <person name="Ullrich K.K."/>
            <person name="Murat F."/>
            <person name="Fuchs J."/>
            <person name="Jenkins J."/>
            <person name="Haas F.B."/>
            <person name="Piednoel M."/>
            <person name="Gundlach H."/>
            <person name="Van Bel M."/>
            <person name="Meyberg R."/>
            <person name="Vives C."/>
            <person name="Morata J."/>
            <person name="Symeonidi A."/>
            <person name="Hiss M."/>
            <person name="Muchero W."/>
            <person name="Kamisugi Y."/>
            <person name="Saleh O."/>
            <person name="Blanc G."/>
            <person name="Decker E.L."/>
            <person name="van Gessel N."/>
            <person name="Grimwood J."/>
            <person name="Hayes R.D."/>
            <person name="Graham S.W."/>
            <person name="Gunter L.E."/>
            <person name="McDaniel S.F."/>
            <person name="Hoernstein S.N.W."/>
            <person name="Larsson A."/>
            <person name="Li F.W."/>
            <person name="Perroud P.F."/>
            <person name="Phillips J."/>
            <person name="Ranjan P."/>
            <person name="Rokshar D.S."/>
            <person name="Rothfels C.J."/>
            <person name="Schneider L."/>
            <person name="Shu S."/>
            <person name="Stevenson D.W."/>
            <person name="Thummler F."/>
            <person name="Tillich M."/>
            <person name="Villarreal Aguilar J.C."/>
            <person name="Widiez T."/>
            <person name="Wong G.K."/>
            <person name="Wymore A."/>
            <person name="Zhang Y."/>
            <person name="Zimmer A.D."/>
            <person name="Quatrano R.S."/>
            <person name="Mayer K.F.X."/>
            <person name="Goodstein D."/>
            <person name="Casacuberta J.M."/>
            <person name="Vandepoele K."/>
            <person name="Reski R."/>
            <person name="Cuming A.C."/>
            <person name="Tuskan G.A."/>
            <person name="Maumus F."/>
            <person name="Salse J."/>
            <person name="Schmutz J."/>
            <person name="Rensing S.A."/>
        </authorList>
    </citation>
    <scope>NUCLEOTIDE SEQUENCE [LARGE SCALE GENOMIC DNA]</scope>
    <source>
        <strain evidence="2 3">cv. Gransden 2004</strain>
    </source>
</reference>
<reference evidence="1 3" key="1">
    <citation type="journal article" date="2008" name="Science">
        <title>The Physcomitrella genome reveals evolutionary insights into the conquest of land by plants.</title>
        <authorList>
            <person name="Rensing S."/>
            <person name="Lang D."/>
            <person name="Zimmer A."/>
            <person name="Terry A."/>
            <person name="Salamov A."/>
            <person name="Shapiro H."/>
            <person name="Nishiyama T."/>
            <person name="Perroud P.-F."/>
            <person name="Lindquist E."/>
            <person name="Kamisugi Y."/>
            <person name="Tanahashi T."/>
            <person name="Sakakibara K."/>
            <person name="Fujita T."/>
            <person name="Oishi K."/>
            <person name="Shin-I T."/>
            <person name="Kuroki Y."/>
            <person name="Toyoda A."/>
            <person name="Suzuki Y."/>
            <person name="Hashimoto A."/>
            <person name="Yamaguchi K."/>
            <person name="Sugano A."/>
            <person name="Kohara Y."/>
            <person name="Fujiyama A."/>
            <person name="Anterola A."/>
            <person name="Aoki S."/>
            <person name="Ashton N."/>
            <person name="Barbazuk W.B."/>
            <person name="Barker E."/>
            <person name="Bennetzen J."/>
            <person name="Bezanilla M."/>
            <person name="Blankenship R."/>
            <person name="Cho S.H."/>
            <person name="Dutcher S."/>
            <person name="Estelle M."/>
            <person name="Fawcett J.A."/>
            <person name="Gundlach H."/>
            <person name="Hanada K."/>
            <person name="Heyl A."/>
            <person name="Hicks K.A."/>
            <person name="Hugh J."/>
            <person name="Lohr M."/>
            <person name="Mayer K."/>
            <person name="Melkozernov A."/>
            <person name="Murata T."/>
            <person name="Nelson D."/>
            <person name="Pils B."/>
            <person name="Prigge M."/>
            <person name="Reiss B."/>
            <person name="Renner T."/>
            <person name="Rombauts S."/>
            <person name="Rushton P."/>
            <person name="Sanderfoot A."/>
            <person name="Schween G."/>
            <person name="Shiu S.-H."/>
            <person name="Stueber K."/>
            <person name="Theodoulou F.L."/>
            <person name="Tu H."/>
            <person name="Van de Peer Y."/>
            <person name="Verrier P.J."/>
            <person name="Waters E."/>
            <person name="Wood A."/>
            <person name="Yang L."/>
            <person name="Cove D."/>
            <person name="Cuming A."/>
            <person name="Hasebe M."/>
            <person name="Lucas S."/>
            <person name="Mishler D.B."/>
            <person name="Reski R."/>
            <person name="Grigoriev I."/>
            <person name="Quatrano R.S."/>
            <person name="Boore J.L."/>
        </authorList>
    </citation>
    <scope>NUCLEOTIDE SEQUENCE [LARGE SCALE GENOMIC DNA]</scope>
    <source>
        <strain evidence="2 3">cv. Gransden 2004</strain>
    </source>
</reference>
<proteinExistence type="predicted"/>
<gene>
    <name evidence="1" type="ORF">PHYPA_007251</name>
</gene>
<evidence type="ECO:0000313" key="3">
    <source>
        <dbReference type="Proteomes" id="UP000006727"/>
    </source>
</evidence>
<dbReference type="Gramene" id="Pp3c5_4700V3.1">
    <property type="protein sequence ID" value="PAC:32955950.CDS.1"/>
    <property type="gene ID" value="Pp3c5_4700"/>
</dbReference>
<name>A0A2K1KIG1_PHYPA</name>
<dbReference type="InParanoid" id="A0A2K1KIG1"/>
<protein>
    <submittedName>
        <fullName evidence="1 2">Uncharacterized protein</fullName>
    </submittedName>
</protein>
<evidence type="ECO:0000313" key="2">
    <source>
        <dbReference type="EnsemblPlants" id="PAC:32955950.CDS.1"/>
    </source>
</evidence>
<dbReference type="AlphaFoldDB" id="A0A2K1KIG1"/>
<sequence length="160" mass="17857">MDLVVIALARILHCCHRGHSLCRTGSAIFEFSRICAVWSSFRSSDVVVLEPCVCMLCLLRRRCDELPPQPVRVSHSEGCCSSPAFQCSNGTGTSVRLYCTPSIHLFCTLFCNRNWSCRISVSFRTVVYRIEAAIDKIIPLQCILALLSCSKPLQTTNLLL</sequence>